<dbReference type="Pfam" id="PF13952">
    <property type="entry name" value="DUF4216"/>
    <property type="match status" value="1"/>
</dbReference>
<feature type="compositionally biased region" description="Acidic residues" evidence="1">
    <location>
        <begin position="655"/>
        <end position="676"/>
    </location>
</feature>
<keyword evidence="5" id="KW-1185">Reference proteome</keyword>
<dbReference type="InterPro" id="IPR004242">
    <property type="entry name" value="Transposase_21"/>
</dbReference>
<feature type="region of interest" description="Disordered" evidence="1">
    <location>
        <begin position="634"/>
        <end position="676"/>
    </location>
</feature>
<dbReference type="Proteomes" id="UP001234989">
    <property type="component" value="Chromosome 6"/>
</dbReference>
<gene>
    <name evidence="4" type="ORF">MTR67_027163</name>
</gene>
<dbReference type="EMBL" id="CP133617">
    <property type="protein sequence ID" value="WMV33778.1"/>
    <property type="molecule type" value="Genomic_DNA"/>
</dbReference>
<proteinExistence type="predicted"/>
<feature type="domain" description="DUF4216" evidence="2">
    <location>
        <begin position="495"/>
        <end position="556"/>
    </location>
</feature>
<dbReference type="Pfam" id="PF13960">
    <property type="entry name" value="DUF4218"/>
    <property type="match status" value="1"/>
</dbReference>
<dbReference type="AlphaFoldDB" id="A0AAF0R351"/>
<dbReference type="Pfam" id="PF02992">
    <property type="entry name" value="Transposase_21"/>
    <property type="match status" value="1"/>
</dbReference>
<protein>
    <submittedName>
        <fullName evidence="4">Uncharacterized protein</fullName>
    </submittedName>
</protein>
<dbReference type="PANTHER" id="PTHR48258:SF8">
    <property type="entry name" value="DUF4216 DOMAIN-CONTAINING PROTEIN"/>
    <property type="match status" value="1"/>
</dbReference>
<organism evidence="4 5">
    <name type="scientific">Solanum verrucosum</name>
    <dbReference type="NCBI Taxonomy" id="315347"/>
    <lineage>
        <taxon>Eukaryota</taxon>
        <taxon>Viridiplantae</taxon>
        <taxon>Streptophyta</taxon>
        <taxon>Embryophyta</taxon>
        <taxon>Tracheophyta</taxon>
        <taxon>Spermatophyta</taxon>
        <taxon>Magnoliopsida</taxon>
        <taxon>eudicotyledons</taxon>
        <taxon>Gunneridae</taxon>
        <taxon>Pentapetalae</taxon>
        <taxon>asterids</taxon>
        <taxon>lamiids</taxon>
        <taxon>Solanales</taxon>
        <taxon>Solanaceae</taxon>
        <taxon>Solanoideae</taxon>
        <taxon>Solaneae</taxon>
        <taxon>Solanum</taxon>
    </lineage>
</organism>
<feature type="domain" description="DUF4218" evidence="3">
    <location>
        <begin position="272"/>
        <end position="350"/>
    </location>
</feature>
<evidence type="ECO:0000313" key="5">
    <source>
        <dbReference type="Proteomes" id="UP001234989"/>
    </source>
</evidence>
<dbReference type="PANTHER" id="PTHR48258">
    <property type="entry name" value="DUF4218 DOMAIN-CONTAINING PROTEIN-RELATED"/>
    <property type="match status" value="1"/>
</dbReference>
<evidence type="ECO:0000259" key="2">
    <source>
        <dbReference type="Pfam" id="PF13952"/>
    </source>
</evidence>
<accession>A0AAF0R351</accession>
<evidence type="ECO:0000259" key="3">
    <source>
        <dbReference type="Pfam" id="PF13960"/>
    </source>
</evidence>
<feature type="compositionally biased region" description="Acidic residues" evidence="1">
    <location>
        <begin position="634"/>
        <end position="647"/>
    </location>
</feature>
<name>A0AAF0R351_SOLVR</name>
<evidence type="ECO:0000256" key="1">
    <source>
        <dbReference type="SAM" id="MobiDB-lite"/>
    </source>
</evidence>
<evidence type="ECO:0000313" key="4">
    <source>
        <dbReference type="EMBL" id="WMV33778.1"/>
    </source>
</evidence>
<reference evidence="4" key="1">
    <citation type="submission" date="2023-08" db="EMBL/GenBank/DDBJ databases">
        <title>A de novo genome assembly of Solanum verrucosum Schlechtendal, a Mexican diploid species geographically isolated from the other diploid A-genome species in potato relatives.</title>
        <authorList>
            <person name="Hosaka K."/>
        </authorList>
    </citation>
    <scope>NUCLEOTIDE SEQUENCE</scope>
    <source>
        <tissue evidence="4">Young leaves</tissue>
    </source>
</reference>
<sequence length="676" mass="79581">MRAALMWTINDFTAYAMLSGWSTKGKFDCPCCNYNTNSRYLKHSRKMCYMDHRVFLPMDHPWRSNKRSFNGKTEFRPPPPLLKGTNILNSLQDFENVFGKKRKRSNDGPWKIRSIFFELPYWHRNLLRHNLDVMHIEKNIVDSILGTLLDIPGKTKDHAKARYDLKEMGIRKNLHPKYTGDNKRTKFAKAFFSMTNGEKSVFCGVLKTAKLPDSSASNISRCVQLDERKLSGYKTHDAHFMLHYLLPIPIKNILPDHVAIALIRLCSFFQRLCQKVITLEELDCLEVEIRETINQLERIFPPSFFDIMIHLANEVRLRGPAQNRWMYSTEREMGTFKSYIRNRRYPEGAKKTDPFILDNKTLSQAHAYLLGNCDEIQEYIRENEHEVNNHSRRSKWLKAKDHCQNFSQWFETRALQEDVPDLIKQLSKGPNFVAKRYSGYLINGYRFHIRQRDARCKTQNSGVTLVASTTNFASSKDKNPIAADLTYYGRIVDIVELDYYSHFKVVLFKCDWYEVEKDIYGLTYVYFNKRCSQEEPFVPASQVHQCFYVQDPYDQDRHYVMKTVPRDLFNLSDEFEYDLPQSYENELSEHLMGPFIPEDDGEVPLVRTDVPETVIDVPSKEFVTQQIEVEYENEFEDEFEDEFEKECEDGSKNEYEDDSEDESEDESKDEFEDDTP</sequence>
<dbReference type="InterPro" id="IPR025452">
    <property type="entry name" value="DUF4218"/>
</dbReference>
<dbReference type="InterPro" id="IPR025312">
    <property type="entry name" value="DUF4216"/>
</dbReference>